<dbReference type="FunFam" id="3.30.1330.40:FF:000001">
    <property type="entry name" value="L-PSP family endoribonuclease"/>
    <property type="match status" value="1"/>
</dbReference>
<organism evidence="2 3">
    <name type="scientific">Pontibacillus yanchengensis</name>
    <dbReference type="NCBI Taxonomy" id="462910"/>
    <lineage>
        <taxon>Bacteria</taxon>
        <taxon>Bacillati</taxon>
        <taxon>Bacillota</taxon>
        <taxon>Bacilli</taxon>
        <taxon>Bacillales</taxon>
        <taxon>Bacillaceae</taxon>
        <taxon>Pontibacillus</taxon>
    </lineage>
</organism>
<evidence type="ECO:0000256" key="1">
    <source>
        <dbReference type="ARBA" id="ARBA00010552"/>
    </source>
</evidence>
<dbReference type="NCBIfam" id="TIGR00004">
    <property type="entry name" value="Rid family detoxifying hydrolase"/>
    <property type="match status" value="1"/>
</dbReference>
<dbReference type="Gene3D" id="3.30.1330.40">
    <property type="entry name" value="RutC-like"/>
    <property type="match status" value="1"/>
</dbReference>
<dbReference type="InterPro" id="IPR006175">
    <property type="entry name" value="YjgF/YER057c/UK114"/>
</dbReference>
<dbReference type="GO" id="GO:0005829">
    <property type="term" value="C:cytosol"/>
    <property type="evidence" value="ECO:0007669"/>
    <property type="project" value="TreeGrafter"/>
</dbReference>
<dbReference type="PANTHER" id="PTHR11803">
    <property type="entry name" value="2-IMINOBUTANOATE/2-IMINOPROPANOATE DEAMINASE RIDA"/>
    <property type="match status" value="1"/>
</dbReference>
<reference evidence="2 3" key="1">
    <citation type="submission" date="2019-11" db="EMBL/GenBank/DDBJ databases">
        <title>Genome sequences of 17 halophilic strains isolated from different environments.</title>
        <authorList>
            <person name="Furrow R.E."/>
        </authorList>
    </citation>
    <scope>NUCLEOTIDE SEQUENCE [LARGE SCALE GENOMIC DNA]</scope>
    <source>
        <strain evidence="2 3">22514_16_FS</strain>
    </source>
</reference>
<sequence length="128" mass="14094">MSKKVMESSKAPQAIGPYCQGVMHNGLAFLSGMLPIDAESKEVVEGIEKQTEQILENLKHVLEDYGSSLDQVLKTTIYLKSMGDFQTVNGIYGEYFANAVPARSCIEVSRLPKDVLIEIELIAALDEN</sequence>
<dbReference type="PROSITE" id="PS01094">
    <property type="entry name" value="UPF0076"/>
    <property type="match status" value="1"/>
</dbReference>
<proteinExistence type="inferred from homology"/>
<accession>A0A6I5A417</accession>
<dbReference type="GO" id="GO:0019239">
    <property type="term" value="F:deaminase activity"/>
    <property type="evidence" value="ECO:0007669"/>
    <property type="project" value="TreeGrafter"/>
</dbReference>
<dbReference type="Proteomes" id="UP000468638">
    <property type="component" value="Unassembled WGS sequence"/>
</dbReference>
<dbReference type="PANTHER" id="PTHR11803:SF58">
    <property type="entry name" value="PROTEIN HMF1-RELATED"/>
    <property type="match status" value="1"/>
</dbReference>
<comment type="caution">
    <text evidence="2">The sequence shown here is derived from an EMBL/GenBank/DDBJ whole genome shotgun (WGS) entry which is preliminary data.</text>
</comment>
<protein>
    <submittedName>
        <fullName evidence="2">RidA family protein</fullName>
    </submittedName>
</protein>
<dbReference type="InterPro" id="IPR019897">
    <property type="entry name" value="RidA_CS"/>
</dbReference>
<dbReference type="EMBL" id="WMEQ01000008">
    <property type="protein sequence ID" value="MYL34329.1"/>
    <property type="molecule type" value="Genomic_DNA"/>
</dbReference>
<name>A0A6I5A417_9BACI</name>
<dbReference type="Pfam" id="PF01042">
    <property type="entry name" value="Ribonuc_L-PSP"/>
    <property type="match status" value="1"/>
</dbReference>
<dbReference type="SUPFAM" id="SSF55298">
    <property type="entry name" value="YjgF-like"/>
    <property type="match status" value="1"/>
</dbReference>
<comment type="similarity">
    <text evidence="1">Belongs to the RutC family.</text>
</comment>
<dbReference type="InterPro" id="IPR035959">
    <property type="entry name" value="RutC-like_sf"/>
</dbReference>
<evidence type="ECO:0000313" key="3">
    <source>
        <dbReference type="Proteomes" id="UP000468638"/>
    </source>
</evidence>
<dbReference type="RefSeq" id="WP_160848623.1">
    <property type="nucleotide sequence ID" value="NZ_WMEQ01000008.1"/>
</dbReference>
<dbReference type="OrthoDB" id="9803101at2"/>
<dbReference type="CDD" id="cd00448">
    <property type="entry name" value="YjgF_YER057c_UK114_family"/>
    <property type="match status" value="1"/>
</dbReference>
<evidence type="ECO:0000313" key="2">
    <source>
        <dbReference type="EMBL" id="MYL34329.1"/>
    </source>
</evidence>
<gene>
    <name evidence="2" type="ORF">GLW05_12040</name>
</gene>
<dbReference type="InterPro" id="IPR006056">
    <property type="entry name" value="RidA"/>
</dbReference>
<dbReference type="AlphaFoldDB" id="A0A6I5A417"/>